<dbReference type="PANTHER" id="PTHR35394:SF5">
    <property type="entry name" value="DUF3176 DOMAIN-CONTAINING PROTEIN"/>
    <property type="match status" value="1"/>
</dbReference>
<accession>A0A8H6ILT5</accession>
<dbReference type="EMBL" id="WIGN01000882">
    <property type="protein sequence ID" value="KAF6782657.1"/>
    <property type="molecule type" value="Genomic_DNA"/>
</dbReference>
<dbReference type="AlphaFoldDB" id="A0A8H6ILT5"/>
<dbReference type="PANTHER" id="PTHR35394">
    <property type="entry name" value="DUF3176 DOMAIN-CONTAINING PROTEIN"/>
    <property type="match status" value="1"/>
</dbReference>
<keyword evidence="1" id="KW-1133">Transmembrane helix</keyword>
<feature type="transmembrane region" description="Helical" evidence="1">
    <location>
        <begin position="144"/>
        <end position="164"/>
    </location>
</feature>
<dbReference type="Proteomes" id="UP000652219">
    <property type="component" value="Unassembled WGS sequence"/>
</dbReference>
<comment type="caution">
    <text evidence="2">The sequence shown here is derived from an EMBL/GenBank/DDBJ whole genome shotgun (WGS) entry which is preliminary data.</text>
</comment>
<evidence type="ECO:0000313" key="2">
    <source>
        <dbReference type="EMBL" id="KAF6782657.1"/>
    </source>
</evidence>
<name>A0A8H6ILT5_9PEZI</name>
<proteinExistence type="predicted"/>
<protein>
    <submittedName>
        <fullName evidence="2">Uncharacterized protein</fullName>
    </submittedName>
</protein>
<keyword evidence="1" id="KW-0812">Transmembrane</keyword>
<keyword evidence="1" id="KW-0472">Membrane</keyword>
<reference evidence="2 3" key="1">
    <citation type="journal article" date="2020" name="Phytopathology">
        <title>Genome Sequence Resources of Colletotrichum truncatum, C. plurivorum, C. musicola, and C. sojae: Four Species Pathogenic to Soybean (Glycine max).</title>
        <authorList>
            <person name="Rogerio F."/>
            <person name="Boufleur T.R."/>
            <person name="Ciampi-Guillardi M."/>
            <person name="Sukno S.A."/>
            <person name="Thon M.R."/>
            <person name="Massola Junior N.S."/>
            <person name="Baroncelli R."/>
        </authorList>
    </citation>
    <scope>NUCLEOTIDE SEQUENCE [LARGE SCALE GENOMIC DNA]</scope>
    <source>
        <strain evidence="2 3">LFN0009</strain>
    </source>
</reference>
<keyword evidence="3" id="KW-1185">Reference proteome</keyword>
<sequence length="244" mass="27965">MAEGPNLTTVRHIRKATAPDYPLIRAPRQCVYQFDNTLANALTAFMHSELFHGECSYGLRTVLDTAIDVEDELFPKCKGNDWISGFWETGNVTAESIEHHFLDFTNTFTTELRMGLMPADNGIPVLVTGEAYQMVSFTSIDKQWLAFPIFMVALELFLLGWVIARGWWLKDEEAVWKSSILPLLYYTDRFKGTPGDDGAVWQRLMTTRKMEDASEDVKVQFSRRGWRQHEDASLEEMLPPQRSS</sequence>
<evidence type="ECO:0000256" key="1">
    <source>
        <dbReference type="SAM" id="Phobius"/>
    </source>
</evidence>
<evidence type="ECO:0000313" key="3">
    <source>
        <dbReference type="Proteomes" id="UP000652219"/>
    </source>
</evidence>
<gene>
    <name evidence="2" type="ORF">CSOJ01_15977</name>
</gene>
<organism evidence="2 3">
    <name type="scientific">Colletotrichum sojae</name>
    <dbReference type="NCBI Taxonomy" id="2175907"/>
    <lineage>
        <taxon>Eukaryota</taxon>
        <taxon>Fungi</taxon>
        <taxon>Dikarya</taxon>
        <taxon>Ascomycota</taxon>
        <taxon>Pezizomycotina</taxon>
        <taxon>Sordariomycetes</taxon>
        <taxon>Hypocreomycetidae</taxon>
        <taxon>Glomerellales</taxon>
        <taxon>Glomerellaceae</taxon>
        <taxon>Colletotrichum</taxon>
        <taxon>Colletotrichum orchidearum species complex</taxon>
    </lineage>
</organism>